<gene>
    <name evidence="5" type="ORF">ACFSX4_13660</name>
</gene>
<dbReference type="SUPFAM" id="SSF53613">
    <property type="entry name" value="Ribokinase-like"/>
    <property type="match status" value="1"/>
</dbReference>
<evidence type="ECO:0000259" key="4">
    <source>
        <dbReference type="Pfam" id="PF00294"/>
    </source>
</evidence>
<sequence>MKLITFGEIMMRLSTPPQATLTNNPSFDVNIGGSEMNVLMGLASSGVDVSMVTALPGNAFGRRVTQLLKMHNIDTSSIKYQGERIGVNFMELGFGVRSTSVVYDRKHSSFNQSGPDDYDFEKIFEGFDWFHFSGITPALTKELEAALLKALEAAKGRGMKISADLNFRGNLWSFEEARKVMSPLVKYCDVLFGYEPLELIEDNKDIKDGLERNPDADTLKPILDKIHEFYGIETIAFTQRTVINSNKNSIKGVISNKGEITETAAYEVDILDRIGSGDAFTAGVLYGLIHQHPAEHTLKTALGNMLYKHTITGDFLAEDIQNMSDILDGSKEVKR</sequence>
<dbReference type="InterPro" id="IPR029056">
    <property type="entry name" value="Ribokinase-like"/>
</dbReference>
<organism evidence="5 6">
    <name type="scientific">Corticicoccus populi</name>
    <dbReference type="NCBI Taxonomy" id="1812821"/>
    <lineage>
        <taxon>Bacteria</taxon>
        <taxon>Bacillati</taxon>
        <taxon>Bacillota</taxon>
        <taxon>Bacilli</taxon>
        <taxon>Bacillales</taxon>
        <taxon>Staphylococcaceae</taxon>
        <taxon>Corticicoccus</taxon>
    </lineage>
</organism>
<dbReference type="PANTHER" id="PTHR43320">
    <property type="entry name" value="SUGAR KINASE"/>
    <property type="match status" value="1"/>
</dbReference>
<dbReference type="Gene3D" id="3.40.1190.20">
    <property type="match status" value="1"/>
</dbReference>
<dbReference type="InterPro" id="IPR011611">
    <property type="entry name" value="PfkB_dom"/>
</dbReference>
<comment type="caution">
    <text evidence="5">The sequence shown here is derived from an EMBL/GenBank/DDBJ whole genome shotgun (WGS) entry which is preliminary data.</text>
</comment>
<dbReference type="Proteomes" id="UP001597519">
    <property type="component" value="Unassembled WGS sequence"/>
</dbReference>
<keyword evidence="3 5" id="KW-0418">Kinase</keyword>
<keyword evidence="2" id="KW-0808">Transferase</keyword>
<dbReference type="GO" id="GO:0016301">
    <property type="term" value="F:kinase activity"/>
    <property type="evidence" value="ECO:0007669"/>
    <property type="project" value="UniProtKB-KW"/>
</dbReference>
<comment type="similarity">
    <text evidence="1">Belongs to the carbohydrate kinase PfkB family.</text>
</comment>
<evidence type="ECO:0000313" key="6">
    <source>
        <dbReference type="Proteomes" id="UP001597519"/>
    </source>
</evidence>
<protein>
    <submittedName>
        <fullName evidence="5">PfkB family carbohydrate kinase</fullName>
    </submittedName>
</protein>
<dbReference type="CDD" id="cd01166">
    <property type="entry name" value="KdgK"/>
    <property type="match status" value="1"/>
</dbReference>
<dbReference type="InterPro" id="IPR052700">
    <property type="entry name" value="Carb_kinase_PfkB-like"/>
</dbReference>
<evidence type="ECO:0000256" key="3">
    <source>
        <dbReference type="ARBA" id="ARBA00022777"/>
    </source>
</evidence>
<dbReference type="PANTHER" id="PTHR43320:SF2">
    <property type="entry name" value="2-DEHYDRO-3-DEOXYGLUCONOKINASE_2-DEHYDRO-3-DEOXYGALACTONOKINASE"/>
    <property type="match status" value="1"/>
</dbReference>
<dbReference type="Pfam" id="PF00294">
    <property type="entry name" value="PfkB"/>
    <property type="match status" value="1"/>
</dbReference>
<evidence type="ECO:0000313" key="5">
    <source>
        <dbReference type="EMBL" id="MFD2831518.1"/>
    </source>
</evidence>
<dbReference type="RefSeq" id="WP_377775841.1">
    <property type="nucleotide sequence ID" value="NZ_JBHUOQ010000005.1"/>
</dbReference>
<proteinExistence type="inferred from homology"/>
<keyword evidence="6" id="KW-1185">Reference proteome</keyword>
<reference evidence="6" key="1">
    <citation type="journal article" date="2019" name="Int. J. Syst. Evol. Microbiol.">
        <title>The Global Catalogue of Microorganisms (GCM) 10K type strain sequencing project: providing services to taxonomists for standard genome sequencing and annotation.</title>
        <authorList>
            <consortium name="The Broad Institute Genomics Platform"/>
            <consortium name="The Broad Institute Genome Sequencing Center for Infectious Disease"/>
            <person name="Wu L."/>
            <person name="Ma J."/>
        </authorList>
    </citation>
    <scope>NUCLEOTIDE SEQUENCE [LARGE SCALE GENOMIC DNA]</scope>
    <source>
        <strain evidence="6">KCTC 33575</strain>
    </source>
</reference>
<evidence type="ECO:0000256" key="1">
    <source>
        <dbReference type="ARBA" id="ARBA00010688"/>
    </source>
</evidence>
<dbReference type="EMBL" id="JBHUOQ010000005">
    <property type="protein sequence ID" value="MFD2831518.1"/>
    <property type="molecule type" value="Genomic_DNA"/>
</dbReference>
<evidence type="ECO:0000256" key="2">
    <source>
        <dbReference type="ARBA" id="ARBA00022679"/>
    </source>
</evidence>
<name>A0ABW5X064_9STAP</name>
<accession>A0ABW5X064</accession>
<feature type="domain" description="Carbohydrate kinase PfkB" evidence="4">
    <location>
        <begin position="2"/>
        <end position="301"/>
    </location>
</feature>